<keyword evidence="3 10" id="KW-0808">Transferase</keyword>
<comment type="caution">
    <text evidence="10">Lacks conserved residue(s) required for the propagation of feature annotation.</text>
</comment>
<dbReference type="InterPro" id="IPR034291">
    <property type="entry name" value="TMP_synthase"/>
</dbReference>
<dbReference type="Proteomes" id="UP000703315">
    <property type="component" value="Unassembled WGS sequence"/>
</dbReference>
<feature type="binding site" evidence="10">
    <location>
        <begin position="140"/>
        <end position="142"/>
    </location>
    <ligand>
        <name>2-[(2R,5Z)-2-carboxy-4-methylthiazol-5(2H)-ylidene]ethyl phosphate</name>
        <dbReference type="ChEBI" id="CHEBI:62899"/>
    </ligand>
</feature>
<evidence type="ECO:0000313" key="14">
    <source>
        <dbReference type="EMBL" id="HJF15050.1"/>
    </source>
</evidence>
<comment type="cofactor">
    <cofactor evidence="10">
        <name>Mg(2+)</name>
        <dbReference type="ChEBI" id="CHEBI:18420"/>
    </cofactor>
    <text evidence="10">Binds 1 Mg(2+) ion per subunit.</text>
</comment>
<evidence type="ECO:0000256" key="4">
    <source>
        <dbReference type="ARBA" id="ARBA00022723"/>
    </source>
</evidence>
<keyword evidence="4 10" id="KW-0479">Metal-binding</keyword>
<feature type="binding site" evidence="10">
    <location>
        <position position="143"/>
    </location>
    <ligand>
        <name>4-amino-2-methyl-5-(diphosphooxymethyl)pyrimidine</name>
        <dbReference type="ChEBI" id="CHEBI:57841"/>
    </ligand>
</feature>
<dbReference type="GO" id="GO:0004789">
    <property type="term" value="F:thiamine-phosphate diphosphorylase activity"/>
    <property type="evidence" value="ECO:0007669"/>
    <property type="project" value="UniProtKB-UniRule"/>
</dbReference>
<keyword evidence="6 10" id="KW-0784">Thiamine biosynthesis</keyword>
<dbReference type="GO" id="GO:0009229">
    <property type="term" value="P:thiamine diphosphate biosynthetic process"/>
    <property type="evidence" value="ECO:0007669"/>
    <property type="project" value="UniProtKB-UniRule"/>
</dbReference>
<feature type="binding site" evidence="10">
    <location>
        <position position="69"/>
    </location>
    <ligand>
        <name>Mg(2+)</name>
        <dbReference type="ChEBI" id="CHEBI:18420"/>
    </ligand>
</feature>
<dbReference type="HAMAP" id="MF_00097">
    <property type="entry name" value="TMP_synthase"/>
    <property type="match status" value="1"/>
</dbReference>
<evidence type="ECO:0000256" key="6">
    <source>
        <dbReference type="ARBA" id="ARBA00022977"/>
    </source>
</evidence>
<feature type="binding site" evidence="10">
    <location>
        <position position="112"/>
    </location>
    <ligand>
        <name>4-amino-2-methyl-5-(diphosphooxymethyl)pyrimidine</name>
        <dbReference type="ChEBI" id="CHEBI:57841"/>
    </ligand>
</feature>
<feature type="binding site" evidence="10">
    <location>
        <position position="93"/>
    </location>
    <ligand>
        <name>Mg(2+)</name>
        <dbReference type="ChEBI" id="CHEBI:18420"/>
    </ligand>
</feature>
<evidence type="ECO:0000313" key="15">
    <source>
        <dbReference type="Proteomes" id="UP000703315"/>
    </source>
</evidence>
<dbReference type="InterPro" id="IPR036206">
    <property type="entry name" value="ThiamineP_synth_sf"/>
</dbReference>
<dbReference type="EMBL" id="DYXC01000105">
    <property type="protein sequence ID" value="HJF15050.1"/>
    <property type="molecule type" value="Genomic_DNA"/>
</dbReference>
<dbReference type="SUPFAM" id="SSF51391">
    <property type="entry name" value="Thiamin phosphate synthase"/>
    <property type="match status" value="1"/>
</dbReference>
<feature type="domain" description="Thiamine phosphate synthase/TenI" evidence="13">
    <location>
        <begin position="7"/>
        <end position="194"/>
    </location>
</feature>
<organism evidence="14 15">
    <name type="scientific">Enteractinococcus helveticum</name>
    <dbReference type="NCBI Taxonomy" id="1837282"/>
    <lineage>
        <taxon>Bacteria</taxon>
        <taxon>Bacillati</taxon>
        <taxon>Actinomycetota</taxon>
        <taxon>Actinomycetes</taxon>
        <taxon>Micrococcales</taxon>
        <taxon>Micrococcaceae</taxon>
    </lineage>
</organism>
<dbReference type="Pfam" id="PF02581">
    <property type="entry name" value="TMP-TENI"/>
    <property type="match status" value="1"/>
</dbReference>
<evidence type="ECO:0000256" key="11">
    <source>
        <dbReference type="RuleBase" id="RU003826"/>
    </source>
</evidence>
<proteinExistence type="inferred from homology"/>
<dbReference type="PANTHER" id="PTHR20857">
    <property type="entry name" value="THIAMINE-PHOSPHATE PYROPHOSPHORYLASE"/>
    <property type="match status" value="1"/>
</dbReference>
<evidence type="ECO:0000256" key="7">
    <source>
        <dbReference type="ARBA" id="ARBA00047334"/>
    </source>
</evidence>
<accession>A0A921K7R1</accession>
<comment type="caution">
    <text evidence="14">The sequence shown here is derived from an EMBL/GenBank/DDBJ whole genome shotgun (WGS) entry which is preliminary data.</text>
</comment>
<keyword evidence="5 10" id="KW-0460">Magnesium</keyword>
<evidence type="ECO:0000256" key="3">
    <source>
        <dbReference type="ARBA" id="ARBA00022679"/>
    </source>
</evidence>
<evidence type="ECO:0000256" key="9">
    <source>
        <dbReference type="ARBA" id="ARBA00047883"/>
    </source>
</evidence>
<evidence type="ECO:0000256" key="8">
    <source>
        <dbReference type="ARBA" id="ARBA00047851"/>
    </source>
</evidence>
<gene>
    <name evidence="10" type="primary">thiE</name>
    <name evidence="14" type="ORF">K8V32_09660</name>
</gene>
<dbReference type="GO" id="GO:0000287">
    <property type="term" value="F:magnesium ion binding"/>
    <property type="evidence" value="ECO:0007669"/>
    <property type="project" value="UniProtKB-UniRule"/>
</dbReference>
<evidence type="ECO:0000256" key="5">
    <source>
        <dbReference type="ARBA" id="ARBA00022842"/>
    </source>
</evidence>
<comment type="catalytic activity">
    <reaction evidence="8 10 11">
        <text>2-(2-carboxy-4-methylthiazol-5-yl)ethyl phosphate + 4-amino-2-methyl-5-(diphosphooxymethyl)pyrimidine + 2 H(+) = thiamine phosphate + CO2 + diphosphate</text>
        <dbReference type="Rhea" id="RHEA:47848"/>
        <dbReference type="ChEBI" id="CHEBI:15378"/>
        <dbReference type="ChEBI" id="CHEBI:16526"/>
        <dbReference type="ChEBI" id="CHEBI:33019"/>
        <dbReference type="ChEBI" id="CHEBI:37575"/>
        <dbReference type="ChEBI" id="CHEBI:57841"/>
        <dbReference type="ChEBI" id="CHEBI:62890"/>
        <dbReference type="EC" id="2.5.1.3"/>
    </reaction>
</comment>
<name>A0A921K7R1_9MICC</name>
<dbReference type="Gene3D" id="3.20.20.70">
    <property type="entry name" value="Aldolase class I"/>
    <property type="match status" value="1"/>
</dbReference>
<reference evidence="14" key="2">
    <citation type="submission" date="2021-09" db="EMBL/GenBank/DDBJ databases">
        <authorList>
            <person name="Gilroy R."/>
        </authorList>
    </citation>
    <scope>NUCLEOTIDE SEQUENCE</scope>
    <source>
        <strain evidence="14">ChiHjej13B12-14962</strain>
    </source>
</reference>
<dbReference type="AlphaFoldDB" id="A0A921K7R1"/>
<dbReference type="GO" id="GO:0009228">
    <property type="term" value="P:thiamine biosynthetic process"/>
    <property type="evidence" value="ECO:0007669"/>
    <property type="project" value="UniProtKB-KW"/>
</dbReference>
<dbReference type="NCBIfam" id="NF000740">
    <property type="entry name" value="PRK00043.3-4"/>
    <property type="match status" value="1"/>
</dbReference>
<evidence type="ECO:0000259" key="13">
    <source>
        <dbReference type="Pfam" id="PF02581"/>
    </source>
</evidence>
<dbReference type="RefSeq" id="WP_303906443.1">
    <property type="nucleotide sequence ID" value="NZ_DYXC01000105.1"/>
</dbReference>
<evidence type="ECO:0000256" key="10">
    <source>
        <dbReference type="HAMAP-Rule" id="MF_00097"/>
    </source>
</evidence>
<dbReference type="InterPro" id="IPR022998">
    <property type="entry name" value="ThiamineP_synth_TenI"/>
</dbReference>
<evidence type="ECO:0000256" key="12">
    <source>
        <dbReference type="RuleBase" id="RU004253"/>
    </source>
</evidence>
<dbReference type="PANTHER" id="PTHR20857:SF15">
    <property type="entry name" value="THIAMINE-PHOSPHATE SYNTHASE"/>
    <property type="match status" value="1"/>
</dbReference>
<comment type="catalytic activity">
    <reaction evidence="9 10 11">
        <text>2-[(2R,5Z)-2-carboxy-4-methylthiazol-5(2H)-ylidene]ethyl phosphate + 4-amino-2-methyl-5-(diphosphooxymethyl)pyrimidine + 2 H(+) = thiamine phosphate + CO2 + diphosphate</text>
        <dbReference type="Rhea" id="RHEA:47844"/>
        <dbReference type="ChEBI" id="CHEBI:15378"/>
        <dbReference type="ChEBI" id="CHEBI:16526"/>
        <dbReference type="ChEBI" id="CHEBI:33019"/>
        <dbReference type="ChEBI" id="CHEBI:37575"/>
        <dbReference type="ChEBI" id="CHEBI:57841"/>
        <dbReference type="ChEBI" id="CHEBI:62899"/>
        <dbReference type="EC" id="2.5.1.3"/>
    </reaction>
</comment>
<feature type="binding site" evidence="10">
    <location>
        <begin position="34"/>
        <end position="38"/>
    </location>
    <ligand>
        <name>4-amino-2-methyl-5-(diphosphooxymethyl)pyrimidine</name>
        <dbReference type="ChEBI" id="CHEBI:57841"/>
    </ligand>
</feature>
<feature type="binding site" evidence="10">
    <location>
        <position position="68"/>
    </location>
    <ligand>
        <name>4-amino-2-methyl-5-(diphosphooxymethyl)pyrimidine</name>
        <dbReference type="ChEBI" id="CHEBI:57841"/>
    </ligand>
</feature>
<protein>
    <recommendedName>
        <fullName evidence="10">Thiamine-phosphate synthase</fullName>
        <shortName evidence="10">TP synthase</shortName>
        <shortName evidence="10">TPS</shortName>
        <ecNumber evidence="10">2.5.1.3</ecNumber>
    </recommendedName>
    <alternativeName>
        <fullName evidence="10">Thiamine-phosphate pyrophosphorylase</fullName>
        <shortName evidence="10">TMP pyrophosphorylase</shortName>
        <shortName evidence="10">TMP-PPase</shortName>
    </alternativeName>
</protein>
<sequence length="222" mass="22909">MNTDLRCYLVTSGTGRSTVDAAAQAARAGAGMVQVRAKDTSAAELLELTVAVAEAVATAGPETRVVVNDRVDIALAARQRGAAVHGVHLGQEDLPVTDARALLGGGAIIGLSAGTIDQVREADQHHNIVDYLGVGPFRPTPTKDSGREPLGLAGYSQVVAATRLPVVAIGDVRPQDVGQLSGTGIAGVALVRAIMEAQQPGRVVHDVLAAWQPPERGSSRQH</sequence>
<dbReference type="CDD" id="cd00564">
    <property type="entry name" value="TMP_TenI"/>
    <property type="match status" value="1"/>
</dbReference>
<dbReference type="EC" id="2.5.1.3" evidence="10"/>
<dbReference type="GO" id="GO:0005737">
    <property type="term" value="C:cytoplasm"/>
    <property type="evidence" value="ECO:0007669"/>
    <property type="project" value="TreeGrafter"/>
</dbReference>
<comment type="function">
    <text evidence="1 10">Condenses 4-methyl-5-(beta-hydroxyethyl)thiazole monophosphate (THZ-P) and 2-methyl-4-amino-5-hydroxymethyl pyrimidine pyrophosphate (HMP-PP) to form thiamine monophosphate (TMP).</text>
</comment>
<comment type="similarity">
    <text evidence="10 11">Belongs to the thiamine-phosphate synthase family.</text>
</comment>
<evidence type="ECO:0000256" key="2">
    <source>
        <dbReference type="ARBA" id="ARBA00005165"/>
    </source>
</evidence>
<comment type="catalytic activity">
    <reaction evidence="7 10 11">
        <text>4-methyl-5-(2-phosphooxyethyl)-thiazole + 4-amino-2-methyl-5-(diphosphooxymethyl)pyrimidine + H(+) = thiamine phosphate + diphosphate</text>
        <dbReference type="Rhea" id="RHEA:22328"/>
        <dbReference type="ChEBI" id="CHEBI:15378"/>
        <dbReference type="ChEBI" id="CHEBI:33019"/>
        <dbReference type="ChEBI" id="CHEBI:37575"/>
        <dbReference type="ChEBI" id="CHEBI:57841"/>
        <dbReference type="ChEBI" id="CHEBI:58296"/>
        <dbReference type="EC" id="2.5.1.3"/>
    </reaction>
</comment>
<evidence type="ECO:0000256" key="1">
    <source>
        <dbReference type="ARBA" id="ARBA00003814"/>
    </source>
</evidence>
<dbReference type="NCBIfam" id="TIGR00693">
    <property type="entry name" value="thiE"/>
    <property type="match status" value="1"/>
</dbReference>
<comment type="pathway">
    <text evidence="2 10 12">Cofactor biosynthesis; thiamine diphosphate biosynthesis; thiamine phosphate from 4-amino-2-methyl-5-diphosphomethylpyrimidine and 4-methyl-5-(2-phosphoethyl)-thiazole: step 1/1.</text>
</comment>
<dbReference type="InterPro" id="IPR013785">
    <property type="entry name" value="Aldolase_TIM"/>
</dbReference>
<reference evidence="14" key="1">
    <citation type="journal article" date="2021" name="PeerJ">
        <title>Extensive microbial diversity within the chicken gut microbiome revealed by metagenomics and culture.</title>
        <authorList>
            <person name="Gilroy R."/>
            <person name="Ravi A."/>
            <person name="Getino M."/>
            <person name="Pursley I."/>
            <person name="Horton D.L."/>
            <person name="Alikhan N.F."/>
            <person name="Baker D."/>
            <person name="Gharbi K."/>
            <person name="Hall N."/>
            <person name="Watson M."/>
            <person name="Adriaenssens E.M."/>
            <person name="Foster-Nyarko E."/>
            <person name="Jarju S."/>
            <person name="Secka A."/>
            <person name="Antonio M."/>
            <person name="Oren A."/>
            <person name="Chaudhuri R.R."/>
            <person name="La Ragione R."/>
            <person name="Hildebrand F."/>
            <person name="Pallen M.J."/>
        </authorList>
    </citation>
    <scope>NUCLEOTIDE SEQUENCE</scope>
    <source>
        <strain evidence="14">ChiHjej13B12-14962</strain>
    </source>
</reference>